<keyword evidence="3" id="KW-1185">Reference proteome</keyword>
<keyword evidence="1" id="KW-0472">Membrane</keyword>
<reference evidence="2" key="1">
    <citation type="submission" date="2021-01" db="EMBL/GenBank/DDBJ databases">
        <authorList>
            <consortium name="Genoscope - CEA"/>
            <person name="William W."/>
        </authorList>
    </citation>
    <scope>NUCLEOTIDE SEQUENCE</scope>
</reference>
<gene>
    <name evidence="2" type="ORF">PSON_ATCC_30995.1.T1220036</name>
</gene>
<dbReference type="OrthoDB" id="294577at2759"/>
<feature type="transmembrane region" description="Helical" evidence="1">
    <location>
        <begin position="76"/>
        <end position="93"/>
    </location>
</feature>
<feature type="transmembrane region" description="Helical" evidence="1">
    <location>
        <begin position="52"/>
        <end position="69"/>
    </location>
</feature>
<accession>A0A8S1QUX5</accession>
<evidence type="ECO:0008006" key="4">
    <source>
        <dbReference type="Google" id="ProtNLM"/>
    </source>
</evidence>
<dbReference type="EMBL" id="CAJJDN010000122">
    <property type="protein sequence ID" value="CAD8119616.1"/>
    <property type="molecule type" value="Genomic_DNA"/>
</dbReference>
<dbReference type="Proteomes" id="UP000692954">
    <property type="component" value="Unassembled WGS sequence"/>
</dbReference>
<keyword evidence="1" id="KW-0812">Transmembrane</keyword>
<protein>
    <recommendedName>
        <fullName evidence="4">Transmembrane protein</fullName>
    </recommendedName>
</protein>
<comment type="caution">
    <text evidence="2">The sequence shown here is derived from an EMBL/GenBank/DDBJ whole genome shotgun (WGS) entry which is preliminary data.</text>
</comment>
<evidence type="ECO:0000313" key="2">
    <source>
        <dbReference type="EMBL" id="CAD8119616.1"/>
    </source>
</evidence>
<feature type="transmembrane region" description="Helical" evidence="1">
    <location>
        <begin position="27"/>
        <end position="46"/>
    </location>
</feature>
<organism evidence="2 3">
    <name type="scientific">Paramecium sonneborni</name>
    <dbReference type="NCBI Taxonomy" id="65129"/>
    <lineage>
        <taxon>Eukaryota</taxon>
        <taxon>Sar</taxon>
        <taxon>Alveolata</taxon>
        <taxon>Ciliophora</taxon>
        <taxon>Intramacronucleata</taxon>
        <taxon>Oligohymenophorea</taxon>
        <taxon>Peniculida</taxon>
        <taxon>Parameciidae</taxon>
        <taxon>Paramecium</taxon>
    </lineage>
</organism>
<evidence type="ECO:0000313" key="3">
    <source>
        <dbReference type="Proteomes" id="UP000692954"/>
    </source>
</evidence>
<keyword evidence="1" id="KW-1133">Transmembrane helix</keyword>
<sequence>MNKFSLRFRNKNTETNYQSQQIFGQQIILAGLSFVFIVRCIAQLINLNIQNFLIYFAILIMMIFSLKFSKKQFYKRLTLVIVNCGLSMFVFIYESPSNLLYSHLRGANSALTSLIIVLTGEFPEAVFQIVFIQLTKLILIILKSSEKEYEVLLGNVLIMVLLIYYLYFHHKAIRSQYLLTLVEQKWENVLENIIENQSYFIMNFIQDTYQFNILSQHNCEQYFMDQDYKQFLRQSYIEKQNLEDYLFKQIKNNFYNYQCKSSVIFVKNSISIIKLKYSIYFTTKPTILILFENVQKTQNKNINFLYKKIQIYSIILQKIMDNNNINNNRLLKFQNYLKLETLLHKIEKEKFRIKSINIKSFLKKFDLIQDSQLQILQPDISIQTIPSLLSAIILIIQHYSKKYPKIDHSKKTISYTYLDESQNAIQLILRGCFQSNQIINLIENYHYQFLAIIDKLQIKNNEIIVISLNKEAFIPFRITNIQK</sequence>
<name>A0A8S1QUX5_9CILI</name>
<dbReference type="AlphaFoldDB" id="A0A8S1QUX5"/>
<proteinExistence type="predicted"/>
<feature type="transmembrane region" description="Helical" evidence="1">
    <location>
        <begin position="149"/>
        <end position="168"/>
    </location>
</feature>
<evidence type="ECO:0000256" key="1">
    <source>
        <dbReference type="SAM" id="Phobius"/>
    </source>
</evidence>